<name>A0A8S3JHJ9_9BILA</name>
<dbReference type="GO" id="GO:0006120">
    <property type="term" value="P:mitochondrial electron transport, NADH to ubiquinone"/>
    <property type="evidence" value="ECO:0007669"/>
    <property type="project" value="TreeGrafter"/>
</dbReference>
<evidence type="ECO:0000313" key="2">
    <source>
        <dbReference type="Proteomes" id="UP000676336"/>
    </source>
</evidence>
<organism evidence="1 2">
    <name type="scientific">Rotaria magnacalcarata</name>
    <dbReference type="NCBI Taxonomy" id="392030"/>
    <lineage>
        <taxon>Eukaryota</taxon>
        <taxon>Metazoa</taxon>
        <taxon>Spiralia</taxon>
        <taxon>Gnathifera</taxon>
        <taxon>Rotifera</taxon>
        <taxon>Eurotatoria</taxon>
        <taxon>Bdelloidea</taxon>
        <taxon>Philodinida</taxon>
        <taxon>Philodinidae</taxon>
        <taxon>Rotaria</taxon>
    </lineage>
</organism>
<proteinExistence type="predicted"/>
<protein>
    <submittedName>
        <fullName evidence="1">Uncharacterized protein</fullName>
    </submittedName>
</protein>
<sequence>MDFDALVAVQSGLGTAAVIVMDKSTDVIKAIARLSDFYQHESCGQ</sequence>
<comment type="caution">
    <text evidence="1">The sequence shown here is derived from an EMBL/GenBank/DDBJ whole genome shotgun (WGS) entry which is preliminary data.</text>
</comment>
<dbReference type="PANTHER" id="PTHR11780">
    <property type="entry name" value="NADH-UBIQUINONE OXIDOREDUCTASE FLAVOPROTEIN 1 NDUFV1"/>
    <property type="match status" value="1"/>
</dbReference>
<reference evidence="1" key="1">
    <citation type="submission" date="2021-02" db="EMBL/GenBank/DDBJ databases">
        <authorList>
            <person name="Nowell W R."/>
        </authorList>
    </citation>
    <scope>NUCLEOTIDE SEQUENCE</scope>
</reference>
<dbReference type="PANTHER" id="PTHR11780:SF10">
    <property type="entry name" value="NADH DEHYDROGENASE [UBIQUINONE] FLAVOPROTEIN 1, MITOCHONDRIAL"/>
    <property type="match status" value="1"/>
</dbReference>
<feature type="non-terminal residue" evidence="1">
    <location>
        <position position="45"/>
    </location>
</feature>
<dbReference type="GO" id="GO:0005739">
    <property type="term" value="C:mitochondrion"/>
    <property type="evidence" value="ECO:0007669"/>
    <property type="project" value="GOC"/>
</dbReference>
<dbReference type="EMBL" id="CAJOBI010343749">
    <property type="protein sequence ID" value="CAF5216114.1"/>
    <property type="molecule type" value="Genomic_DNA"/>
</dbReference>
<dbReference type="AlphaFoldDB" id="A0A8S3JHJ9"/>
<dbReference type="InterPro" id="IPR050837">
    <property type="entry name" value="ComplexI_51kDa_subunit"/>
</dbReference>
<accession>A0A8S3JHJ9</accession>
<dbReference type="Proteomes" id="UP000676336">
    <property type="component" value="Unassembled WGS sequence"/>
</dbReference>
<evidence type="ECO:0000313" key="1">
    <source>
        <dbReference type="EMBL" id="CAF5216114.1"/>
    </source>
</evidence>
<gene>
    <name evidence="1" type="ORF">SMN809_LOCUS79883</name>
</gene>